<organism evidence="4">
    <name type="scientific">Amphora coffeiformis</name>
    <dbReference type="NCBI Taxonomy" id="265554"/>
    <lineage>
        <taxon>Eukaryota</taxon>
        <taxon>Sar</taxon>
        <taxon>Stramenopiles</taxon>
        <taxon>Ochrophyta</taxon>
        <taxon>Bacillariophyta</taxon>
        <taxon>Bacillariophyceae</taxon>
        <taxon>Bacillariophycidae</taxon>
        <taxon>Thalassiophysales</taxon>
        <taxon>Catenulaceae</taxon>
        <taxon>Amphora</taxon>
    </lineage>
</organism>
<keyword evidence="2" id="KW-0012">Acyltransferase</keyword>
<proteinExistence type="predicted"/>
<evidence type="ECO:0000256" key="1">
    <source>
        <dbReference type="ARBA" id="ARBA00022679"/>
    </source>
</evidence>
<keyword evidence="1" id="KW-0808">Transferase</keyword>
<protein>
    <recommendedName>
        <fullName evidence="3">N-acetyltransferase domain-containing protein</fullName>
    </recommendedName>
</protein>
<accession>A0A7S3L0B5</accession>
<evidence type="ECO:0000259" key="3">
    <source>
        <dbReference type="Pfam" id="PF00583"/>
    </source>
</evidence>
<feature type="domain" description="N-acetyltransferase" evidence="3">
    <location>
        <begin position="349"/>
        <end position="419"/>
    </location>
</feature>
<dbReference type="Pfam" id="PF00583">
    <property type="entry name" value="Acetyltransf_1"/>
    <property type="match status" value="2"/>
</dbReference>
<dbReference type="AlphaFoldDB" id="A0A7S3L0B5"/>
<gene>
    <name evidence="4" type="ORF">ACOF00016_LOCUS4917</name>
</gene>
<dbReference type="SUPFAM" id="SSF55729">
    <property type="entry name" value="Acyl-CoA N-acyltransferases (Nat)"/>
    <property type="match status" value="2"/>
</dbReference>
<dbReference type="InterPro" id="IPR000182">
    <property type="entry name" value="GNAT_dom"/>
</dbReference>
<dbReference type="GO" id="GO:0016747">
    <property type="term" value="F:acyltransferase activity, transferring groups other than amino-acyl groups"/>
    <property type="evidence" value="ECO:0007669"/>
    <property type="project" value="InterPro"/>
</dbReference>
<name>A0A7S3L0B5_9STRA</name>
<dbReference type="Gene3D" id="3.40.630.30">
    <property type="match status" value="2"/>
</dbReference>
<dbReference type="EMBL" id="HBIM01005783">
    <property type="protein sequence ID" value="CAE0407090.1"/>
    <property type="molecule type" value="Transcribed_RNA"/>
</dbReference>
<evidence type="ECO:0000256" key="2">
    <source>
        <dbReference type="ARBA" id="ARBA00023315"/>
    </source>
</evidence>
<dbReference type="PANTHER" id="PTHR43072:SF23">
    <property type="entry name" value="UPF0039 PROTEIN C11D3.02C"/>
    <property type="match status" value="1"/>
</dbReference>
<dbReference type="PANTHER" id="PTHR43072">
    <property type="entry name" value="N-ACETYLTRANSFERASE"/>
    <property type="match status" value="1"/>
</dbReference>
<reference evidence="4" key="1">
    <citation type="submission" date="2021-01" db="EMBL/GenBank/DDBJ databases">
        <authorList>
            <person name="Corre E."/>
            <person name="Pelletier E."/>
            <person name="Niang G."/>
            <person name="Scheremetjew M."/>
            <person name="Finn R."/>
            <person name="Kale V."/>
            <person name="Holt S."/>
            <person name="Cochrane G."/>
            <person name="Meng A."/>
            <person name="Brown T."/>
            <person name="Cohen L."/>
        </authorList>
    </citation>
    <scope>NUCLEOTIDE SEQUENCE</scope>
    <source>
        <strain evidence="4">CCMP127</strain>
    </source>
</reference>
<sequence>MTAPYPDDDDAVEFAVTCTDQELQEILDLQTANRSENLTREELESQGFVTARHDLQVLRKMHQEYPHVIAKTKKTKKKNDDDTNLQQQQHVIGYALCMMKSAEVLVPTLSGLFQNIENSTTRYQGKVLVNQSIHGKDDDDKQHHGDNHNHNYCYYYKYFVMGQVCVHKDYRGKGIFQGLYQHMKQVMAPHFHGVVTSISTRNQRSLRAHAKVGFSIFHEYSTKEEDWKLVVWDWTTTREQSISSRTPLADSLEYTTTKNESDLEQILNLQQMYHKENLTPEQQQNDGYLSIVHDLDTLRRMHEANPHAIARDRNASNKEDAMIVGYALSMLPSHESLVPGTAGINQTIEGCDFQGKSMKNRRYCLMGQVCVAQEYRGRGVMEGLYQGLRRILSHHFDFIVTAISSGNPRSLRAHAKVGFQTLCEDDKGWKIVIWDWKTP</sequence>
<feature type="domain" description="N-acetyltransferase" evidence="3">
    <location>
        <begin position="157"/>
        <end position="214"/>
    </location>
</feature>
<dbReference type="InterPro" id="IPR016181">
    <property type="entry name" value="Acyl_CoA_acyltransferase"/>
</dbReference>
<evidence type="ECO:0000313" key="4">
    <source>
        <dbReference type="EMBL" id="CAE0407090.1"/>
    </source>
</evidence>